<dbReference type="InterPro" id="IPR011990">
    <property type="entry name" value="TPR-like_helical_dom_sf"/>
</dbReference>
<organism evidence="5 6">
    <name type="scientific">Marichromatium bheemlicum</name>
    <dbReference type="NCBI Taxonomy" id="365339"/>
    <lineage>
        <taxon>Bacteria</taxon>
        <taxon>Pseudomonadati</taxon>
        <taxon>Pseudomonadota</taxon>
        <taxon>Gammaproteobacteria</taxon>
        <taxon>Chromatiales</taxon>
        <taxon>Chromatiaceae</taxon>
        <taxon>Marichromatium</taxon>
    </lineage>
</organism>
<dbReference type="SMART" id="SM00028">
    <property type="entry name" value="TPR"/>
    <property type="match status" value="3"/>
</dbReference>
<evidence type="ECO:0000256" key="2">
    <source>
        <dbReference type="ARBA" id="ARBA00022803"/>
    </source>
</evidence>
<feature type="transmembrane region" description="Helical" evidence="4">
    <location>
        <begin position="6"/>
        <end position="26"/>
    </location>
</feature>
<dbReference type="RefSeq" id="WP_168670282.1">
    <property type="nucleotide sequence ID" value="NZ_JAAXKX010000020.1"/>
</dbReference>
<accession>A0ABX1I9X7</accession>
<feature type="repeat" description="TPR" evidence="3">
    <location>
        <begin position="127"/>
        <end position="160"/>
    </location>
</feature>
<keyword evidence="6" id="KW-1185">Reference proteome</keyword>
<keyword evidence="1" id="KW-0677">Repeat</keyword>
<proteinExistence type="predicted"/>
<dbReference type="Proteomes" id="UP000740754">
    <property type="component" value="Unassembled WGS sequence"/>
</dbReference>
<keyword evidence="4" id="KW-0812">Transmembrane</keyword>
<dbReference type="PROSITE" id="PS50005">
    <property type="entry name" value="TPR"/>
    <property type="match status" value="3"/>
</dbReference>
<dbReference type="PANTHER" id="PTHR44186">
    <property type="match status" value="1"/>
</dbReference>
<dbReference type="Gene3D" id="1.25.40.10">
    <property type="entry name" value="Tetratricopeptide repeat domain"/>
    <property type="match status" value="1"/>
</dbReference>
<comment type="caution">
    <text evidence="5">The sequence shown here is derived from an EMBL/GenBank/DDBJ whole genome shotgun (WGS) entry which is preliminary data.</text>
</comment>
<evidence type="ECO:0000256" key="4">
    <source>
        <dbReference type="SAM" id="Phobius"/>
    </source>
</evidence>
<evidence type="ECO:0000313" key="5">
    <source>
        <dbReference type="EMBL" id="NKN34083.1"/>
    </source>
</evidence>
<reference evidence="5 6" key="1">
    <citation type="submission" date="2020-04" db="EMBL/GenBank/DDBJ databases">
        <title>Draft Whole-Genome sequence of Marichromatium bheemlicum DSM 18632, type strain.</title>
        <authorList>
            <person name="Kyndt J.A."/>
            <person name="Meyer T.E."/>
        </authorList>
    </citation>
    <scope>NUCLEOTIDE SEQUENCE [LARGE SCALE GENOMIC DNA]</scope>
    <source>
        <strain evidence="5 6">DSM 18632</strain>
    </source>
</reference>
<sequence>MPRLSALQWLLLVVFLVFYGFAVFAITRDYYLRNPIQVAQAPVAAPDQGVPEPVTGNDPEQLHQRADSLFMAQRYGEAVRYYQRILELRPDDPEAYNDLGLSLFYTGDTAGALEALRTGLELAPELQRMWLTYGFVNLQLSDTATATAALERARDLDPDNDIGGEAVRLLGLLEQASGD</sequence>
<gene>
    <name evidence="5" type="ORF">HF203_12720</name>
</gene>
<dbReference type="SUPFAM" id="SSF48452">
    <property type="entry name" value="TPR-like"/>
    <property type="match status" value="1"/>
</dbReference>
<dbReference type="PANTHER" id="PTHR44186:SF1">
    <property type="entry name" value="BARDET-BIEDL SYNDROME 4 PROTEIN"/>
    <property type="match status" value="1"/>
</dbReference>
<keyword evidence="4" id="KW-0472">Membrane</keyword>
<dbReference type="InterPro" id="IPR019734">
    <property type="entry name" value="TPR_rpt"/>
</dbReference>
<feature type="repeat" description="TPR" evidence="3">
    <location>
        <begin position="93"/>
        <end position="126"/>
    </location>
</feature>
<evidence type="ECO:0000256" key="3">
    <source>
        <dbReference type="PROSITE-ProRule" id="PRU00339"/>
    </source>
</evidence>
<keyword evidence="2 3" id="KW-0802">TPR repeat</keyword>
<dbReference type="Pfam" id="PF13371">
    <property type="entry name" value="TPR_9"/>
    <property type="match status" value="1"/>
</dbReference>
<protein>
    <submittedName>
        <fullName evidence="5">Tetratricopeptide repeat protein</fullName>
    </submittedName>
</protein>
<dbReference type="EMBL" id="JAAXKX010000020">
    <property type="protein sequence ID" value="NKN34083.1"/>
    <property type="molecule type" value="Genomic_DNA"/>
</dbReference>
<keyword evidence="4" id="KW-1133">Transmembrane helix</keyword>
<evidence type="ECO:0000313" key="6">
    <source>
        <dbReference type="Proteomes" id="UP000740754"/>
    </source>
</evidence>
<feature type="repeat" description="TPR" evidence="3">
    <location>
        <begin position="59"/>
        <end position="92"/>
    </location>
</feature>
<evidence type="ECO:0000256" key="1">
    <source>
        <dbReference type="ARBA" id="ARBA00022737"/>
    </source>
</evidence>
<name>A0ABX1I9X7_9GAMM</name>